<accession>A0ACA9QGJ0</accession>
<feature type="non-terminal residue" evidence="1">
    <location>
        <position position="1"/>
    </location>
</feature>
<comment type="caution">
    <text evidence="1">The sequence shown here is derived from an EMBL/GenBank/DDBJ whole genome shotgun (WGS) entry which is preliminary data.</text>
</comment>
<keyword evidence="2" id="KW-1185">Reference proteome</keyword>
<dbReference type="EMBL" id="CAJVQC010032715">
    <property type="protein sequence ID" value="CAG8751864.1"/>
    <property type="molecule type" value="Genomic_DNA"/>
</dbReference>
<evidence type="ECO:0000313" key="2">
    <source>
        <dbReference type="Proteomes" id="UP000789920"/>
    </source>
</evidence>
<organism evidence="1 2">
    <name type="scientific">Racocetra persica</name>
    <dbReference type="NCBI Taxonomy" id="160502"/>
    <lineage>
        <taxon>Eukaryota</taxon>
        <taxon>Fungi</taxon>
        <taxon>Fungi incertae sedis</taxon>
        <taxon>Mucoromycota</taxon>
        <taxon>Glomeromycotina</taxon>
        <taxon>Glomeromycetes</taxon>
        <taxon>Diversisporales</taxon>
        <taxon>Gigasporaceae</taxon>
        <taxon>Racocetra</taxon>
    </lineage>
</organism>
<sequence length="56" mass="6178">AQARLLGSLLTGLALVWFDPLLEKQSPLLKGFAELINEFEATFGDSNKSRTITNEI</sequence>
<reference evidence="1" key="1">
    <citation type="submission" date="2021-06" db="EMBL/GenBank/DDBJ databases">
        <authorList>
            <person name="Kallberg Y."/>
            <person name="Tangrot J."/>
            <person name="Rosling A."/>
        </authorList>
    </citation>
    <scope>NUCLEOTIDE SEQUENCE</scope>
    <source>
        <strain evidence="1">MA461A</strain>
    </source>
</reference>
<protein>
    <submittedName>
        <fullName evidence="1">6517_t:CDS:1</fullName>
    </submittedName>
</protein>
<name>A0ACA9QGJ0_9GLOM</name>
<dbReference type="Proteomes" id="UP000789920">
    <property type="component" value="Unassembled WGS sequence"/>
</dbReference>
<evidence type="ECO:0000313" key="1">
    <source>
        <dbReference type="EMBL" id="CAG8751864.1"/>
    </source>
</evidence>
<proteinExistence type="predicted"/>
<gene>
    <name evidence="1" type="ORF">RPERSI_LOCUS14269</name>
</gene>